<feature type="compositionally biased region" description="Basic and acidic residues" evidence="1">
    <location>
        <begin position="83"/>
        <end position="96"/>
    </location>
</feature>
<feature type="compositionally biased region" description="Pro residues" evidence="1">
    <location>
        <begin position="157"/>
        <end position="171"/>
    </location>
</feature>
<protein>
    <submittedName>
        <fullName evidence="2">Uncharacterized protein</fullName>
    </submittedName>
</protein>
<name>A0ABN7BBG0_9HEMI</name>
<feature type="compositionally biased region" description="Basic and acidic residues" evidence="1">
    <location>
        <begin position="181"/>
        <end position="192"/>
    </location>
</feature>
<feature type="region of interest" description="Disordered" evidence="1">
    <location>
        <begin position="72"/>
        <end position="192"/>
    </location>
</feature>
<dbReference type="EMBL" id="AP028919">
    <property type="protein sequence ID" value="BET00163.1"/>
    <property type="molecule type" value="Genomic_DNA"/>
</dbReference>
<keyword evidence="3" id="KW-1185">Reference proteome</keyword>
<dbReference type="Proteomes" id="UP001307889">
    <property type="component" value="Chromosome 11"/>
</dbReference>
<evidence type="ECO:0000313" key="3">
    <source>
        <dbReference type="Proteomes" id="UP001307889"/>
    </source>
</evidence>
<feature type="compositionally biased region" description="Basic and acidic residues" evidence="1">
    <location>
        <begin position="108"/>
        <end position="120"/>
    </location>
</feature>
<gene>
    <name evidence="2" type="ORF">NTJ_12980</name>
</gene>
<organism evidence="2 3">
    <name type="scientific">Nesidiocoris tenuis</name>
    <dbReference type="NCBI Taxonomy" id="355587"/>
    <lineage>
        <taxon>Eukaryota</taxon>
        <taxon>Metazoa</taxon>
        <taxon>Ecdysozoa</taxon>
        <taxon>Arthropoda</taxon>
        <taxon>Hexapoda</taxon>
        <taxon>Insecta</taxon>
        <taxon>Pterygota</taxon>
        <taxon>Neoptera</taxon>
        <taxon>Paraneoptera</taxon>
        <taxon>Hemiptera</taxon>
        <taxon>Heteroptera</taxon>
        <taxon>Panheteroptera</taxon>
        <taxon>Cimicomorpha</taxon>
        <taxon>Miridae</taxon>
        <taxon>Dicyphina</taxon>
        <taxon>Nesidiocoris</taxon>
    </lineage>
</organism>
<accession>A0ABN7BBG0</accession>
<evidence type="ECO:0000313" key="2">
    <source>
        <dbReference type="EMBL" id="BET00163.1"/>
    </source>
</evidence>
<sequence>MKLWGILYVCSSIFAMGHSFILFPDELMSLLNIFYSRIPPVRFGVDNTKVGLGFRMGRNVRVEMMFELGPQNASTPFPPLSSAKREIVPPKLEKPNRQIPSKKKDKKSSKMLEKLRKMREQSTTTKMARKKSTTEMTAAESTTRTTAAESTTKTTTAPPPTTKTTTAPPPTTKSAQNATEMDMRENEIDHTY</sequence>
<reference evidence="2 3" key="1">
    <citation type="submission" date="2023-09" db="EMBL/GenBank/DDBJ databases">
        <title>Nesidiocoris tenuis whole genome shotgun sequence.</title>
        <authorList>
            <person name="Shibata T."/>
            <person name="Shimoda M."/>
            <person name="Kobayashi T."/>
            <person name="Uehara T."/>
        </authorList>
    </citation>
    <scope>NUCLEOTIDE SEQUENCE [LARGE SCALE GENOMIC DNA]</scope>
    <source>
        <strain evidence="2 3">Japan</strain>
    </source>
</reference>
<proteinExistence type="predicted"/>
<feature type="compositionally biased region" description="Low complexity" evidence="1">
    <location>
        <begin position="134"/>
        <end position="156"/>
    </location>
</feature>
<evidence type="ECO:0000256" key="1">
    <source>
        <dbReference type="SAM" id="MobiDB-lite"/>
    </source>
</evidence>